<protein>
    <recommendedName>
        <fullName evidence="3">Tc1-like transposase DDE domain-containing protein</fullName>
    </recommendedName>
</protein>
<feature type="non-terminal residue" evidence="1">
    <location>
        <position position="138"/>
    </location>
</feature>
<evidence type="ECO:0000313" key="1">
    <source>
        <dbReference type="EMBL" id="ETO00766.1"/>
    </source>
</evidence>
<name>X6LHB1_RETFI</name>
<accession>X6LHB1</accession>
<dbReference type="GO" id="GO:0003676">
    <property type="term" value="F:nucleic acid binding"/>
    <property type="evidence" value="ECO:0007669"/>
    <property type="project" value="InterPro"/>
</dbReference>
<evidence type="ECO:0000313" key="2">
    <source>
        <dbReference type="Proteomes" id="UP000023152"/>
    </source>
</evidence>
<evidence type="ECO:0008006" key="3">
    <source>
        <dbReference type="Google" id="ProtNLM"/>
    </source>
</evidence>
<sequence length="138" mass="15575">MIGKKVIFSDETRINLRGSDGIKYVWKKPNQDLGDMGIIKRSRFGGGSIMIWACFGAKSIGNTSMTEGGMNSEIYTEILEDDMLKSVNYCVNDENDWSSSNVKFDLLTNLSSTLQKILMEYYSQNLFMSFHVAKTVTI</sequence>
<dbReference type="InterPro" id="IPR036397">
    <property type="entry name" value="RNaseH_sf"/>
</dbReference>
<dbReference type="AlphaFoldDB" id="X6LHB1"/>
<dbReference type="OrthoDB" id="4843387at2759"/>
<gene>
    <name evidence="1" type="ORF">RFI_36674</name>
</gene>
<comment type="caution">
    <text evidence="1">The sequence shown here is derived from an EMBL/GenBank/DDBJ whole genome shotgun (WGS) entry which is preliminary data.</text>
</comment>
<dbReference type="Gene3D" id="3.30.420.10">
    <property type="entry name" value="Ribonuclease H-like superfamily/Ribonuclease H"/>
    <property type="match status" value="1"/>
</dbReference>
<proteinExistence type="predicted"/>
<dbReference type="Proteomes" id="UP000023152">
    <property type="component" value="Unassembled WGS sequence"/>
</dbReference>
<reference evidence="1 2" key="1">
    <citation type="journal article" date="2013" name="Curr. Biol.">
        <title>The Genome of the Foraminiferan Reticulomyxa filosa.</title>
        <authorList>
            <person name="Glockner G."/>
            <person name="Hulsmann N."/>
            <person name="Schleicher M."/>
            <person name="Noegel A.A."/>
            <person name="Eichinger L."/>
            <person name="Gallinger C."/>
            <person name="Pawlowski J."/>
            <person name="Sierra R."/>
            <person name="Euteneuer U."/>
            <person name="Pillet L."/>
            <person name="Moustafa A."/>
            <person name="Platzer M."/>
            <person name="Groth M."/>
            <person name="Szafranski K."/>
            <person name="Schliwa M."/>
        </authorList>
    </citation>
    <scope>NUCLEOTIDE SEQUENCE [LARGE SCALE GENOMIC DNA]</scope>
</reference>
<dbReference type="EMBL" id="ASPP01040084">
    <property type="protein sequence ID" value="ETO00766.1"/>
    <property type="molecule type" value="Genomic_DNA"/>
</dbReference>
<keyword evidence="2" id="KW-1185">Reference proteome</keyword>
<organism evidence="1 2">
    <name type="scientific">Reticulomyxa filosa</name>
    <dbReference type="NCBI Taxonomy" id="46433"/>
    <lineage>
        <taxon>Eukaryota</taxon>
        <taxon>Sar</taxon>
        <taxon>Rhizaria</taxon>
        <taxon>Retaria</taxon>
        <taxon>Foraminifera</taxon>
        <taxon>Monothalamids</taxon>
        <taxon>Reticulomyxidae</taxon>
        <taxon>Reticulomyxa</taxon>
    </lineage>
</organism>